<evidence type="ECO:0000256" key="2">
    <source>
        <dbReference type="ARBA" id="ARBA00022793"/>
    </source>
</evidence>
<dbReference type="STRING" id="1157962.A0A250XF19"/>
<name>A0A250XF19_9CHLO</name>
<dbReference type="InterPro" id="IPR002129">
    <property type="entry name" value="PyrdxlP-dep_de-COase"/>
</dbReference>
<keyword evidence="7" id="KW-1185">Reference proteome</keyword>
<dbReference type="InterPro" id="IPR015421">
    <property type="entry name" value="PyrdxlP-dep_Trfase_major"/>
</dbReference>
<dbReference type="GO" id="GO:0016831">
    <property type="term" value="F:carboxy-lyase activity"/>
    <property type="evidence" value="ECO:0007669"/>
    <property type="project" value="UniProtKB-KW"/>
</dbReference>
<dbReference type="PANTHER" id="PTHR11999:SF70">
    <property type="entry name" value="MIP05841P"/>
    <property type="match status" value="1"/>
</dbReference>
<dbReference type="Gene3D" id="3.40.640.10">
    <property type="entry name" value="Type I PLP-dependent aspartate aminotransferase-like (Major domain)"/>
    <property type="match status" value="1"/>
</dbReference>
<evidence type="ECO:0000256" key="3">
    <source>
        <dbReference type="ARBA" id="ARBA00022898"/>
    </source>
</evidence>
<evidence type="ECO:0000256" key="1">
    <source>
        <dbReference type="ARBA" id="ARBA00001933"/>
    </source>
</evidence>
<dbReference type="GO" id="GO:0006520">
    <property type="term" value="P:amino acid metabolic process"/>
    <property type="evidence" value="ECO:0007669"/>
    <property type="project" value="InterPro"/>
</dbReference>
<dbReference type="OrthoDB" id="639767at2759"/>
<evidence type="ECO:0000313" key="6">
    <source>
        <dbReference type="EMBL" id="GAX81667.1"/>
    </source>
</evidence>
<dbReference type="PANTHER" id="PTHR11999">
    <property type="entry name" value="GROUP II PYRIDOXAL-5-PHOSPHATE DECARBOXYLASE"/>
    <property type="match status" value="1"/>
</dbReference>
<dbReference type="GO" id="GO:0030170">
    <property type="term" value="F:pyridoxal phosphate binding"/>
    <property type="evidence" value="ECO:0007669"/>
    <property type="project" value="InterPro"/>
</dbReference>
<keyword evidence="2" id="KW-0210">Decarboxylase</keyword>
<dbReference type="Proteomes" id="UP000232323">
    <property type="component" value="Unassembled WGS sequence"/>
</dbReference>
<gene>
    <name evidence="6" type="ORF">CEUSTIGMA_g9095.t1</name>
</gene>
<dbReference type="GO" id="GO:0019752">
    <property type="term" value="P:carboxylic acid metabolic process"/>
    <property type="evidence" value="ECO:0007669"/>
    <property type="project" value="InterPro"/>
</dbReference>
<keyword evidence="3 5" id="KW-0663">Pyridoxal phosphate</keyword>
<dbReference type="Pfam" id="PF00282">
    <property type="entry name" value="Pyridoxal_deC"/>
    <property type="match status" value="1"/>
</dbReference>
<comment type="caution">
    <text evidence="6">The sequence shown here is derived from an EMBL/GenBank/DDBJ whole genome shotgun (WGS) entry which is preliminary data.</text>
</comment>
<dbReference type="GO" id="GO:0005737">
    <property type="term" value="C:cytoplasm"/>
    <property type="evidence" value="ECO:0007669"/>
    <property type="project" value="TreeGrafter"/>
</dbReference>
<dbReference type="InterPro" id="IPR015424">
    <property type="entry name" value="PyrdxlP-dep_Trfase"/>
</dbReference>
<evidence type="ECO:0000256" key="5">
    <source>
        <dbReference type="RuleBase" id="RU000382"/>
    </source>
</evidence>
<comment type="cofactor">
    <cofactor evidence="1 5">
        <name>pyridoxal 5'-phosphate</name>
        <dbReference type="ChEBI" id="CHEBI:597326"/>
    </cofactor>
</comment>
<evidence type="ECO:0000256" key="4">
    <source>
        <dbReference type="ARBA" id="ARBA00023239"/>
    </source>
</evidence>
<sequence length="353" mass="39120">MKVSFRLRSSKSLSHFKSGHTAYRAANHRAFNLVERFHRRHVSEIEDPVVLDEAAQTEQTEGLLDDISRAGCSLHNPDPALLKDYTHPVDMAEFRKLGYEVVDWISDYFTQQLSTLPVKPNGIQPGYLPPLLEKEAPEEPQPWSQVFQDFKLKLLPGAVHWQHPLFFAYFPANTSTPAMLADMLAGAINMIGFSWAAGPVSTELEMVMMDWLGKLCGIPEKFLHSSASGGGGVIQGTASEASIVSILAARAKIMKGRPEADKLRLVAYSSNQAHSAFKKACMIADIDHVREIPATSVHHFALQPEALERVMQVVVSGFRVCFRVDTRMGLGSAWGSSVRVQVQYQDGIRLCMG</sequence>
<keyword evidence="4 5" id="KW-0456">Lyase</keyword>
<protein>
    <recommendedName>
        <fullName evidence="8">Tyrosine decarboxylase</fullName>
    </recommendedName>
</protein>
<dbReference type="Gene3D" id="1.20.1340.10">
    <property type="entry name" value="dopa decarboxylase, N-terminal domain"/>
    <property type="match status" value="1"/>
</dbReference>
<dbReference type="AlphaFoldDB" id="A0A250XF19"/>
<dbReference type="InterPro" id="IPR010977">
    <property type="entry name" value="Aromatic_deC"/>
</dbReference>
<evidence type="ECO:0000313" key="7">
    <source>
        <dbReference type="Proteomes" id="UP000232323"/>
    </source>
</evidence>
<comment type="similarity">
    <text evidence="5">Belongs to the group II decarboxylase family.</text>
</comment>
<reference evidence="6 7" key="1">
    <citation type="submission" date="2017-08" db="EMBL/GenBank/DDBJ databases">
        <title>Acidophilic green algal genome provides insights into adaptation to an acidic environment.</title>
        <authorList>
            <person name="Hirooka S."/>
            <person name="Hirose Y."/>
            <person name="Kanesaki Y."/>
            <person name="Higuchi S."/>
            <person name="Fujiwara T."/>
            <person name="Onuma R."/>
            <person name="Era A."/>
            <person name="Ohbayashi R."/>
            <person name="Uzuka A."/>
            <person name="Nozaki H."/>
            <person name="Yoshikawa H."/>
            <person name="Miyagishima S.Y."/>
        </authorList>
    </citation>
    <scope>NUCLEOTIDE SEQUENCE [LARGE SCALE GENOMIC DNA]</scope>
    <source>
        <strain evidence="6 7">NIES-2499</strain>
    </source>
</reference>
<organism evidence="6 7">
    <name type="scientific">Chlamydomonas eustigma</name>
    <dbReference type="NCBI Taxonomy" id="1157962"/>
    <lineage>
        <taxon>Eukaryota</taxon>
        <taxon>Viridiplantae</taxon>
        <taxon>Chlorophyta</taxon>
        <taxon>core chlorophytes</taxon>
        <taxon>Chlorophyceae</taxon>
        <taxon>CS clade</taxon>
        <taxon>Chlamydomonadales</taxon>
        <taxon>Chlamydomonadaceae</taxon>
        <taxon>Chlamydomonas</taxon>
    </lineage>
</organism>
<dbReference type="SUPFAM" id="SSF53383">
    <property type="entry name" value="PLP-dependent transferases"/>
    <property type="match status" value="1"/>
</dbReference>
<dbReference type="EMBL" id="BEGY01000068">
    <property type="protein sequence ID" value="GAX81667.1"/>
    <property type="molecule type" value="Genomic_DNA"/>
</dbReference>
<accession>A0A250XF19</accession>
<proteinExistence type="inferred from homology"/>
<dbReference type="PRINTS" id="PR00800">
    <property type="entry name" value="YHDCRBOXLASE"/>
</dbReference>
<evidence type="ECO:0008006" key="8">
    <source>
        <dbReference type="Google" id="ProtNLM"/>
    </source>
</evidence>